<dbReference type="SMART" id="SM00568">
    <property type="entry name" value="GRAM"/>
    <property type="match status" value="1"/>
</dbReference>
<feature type="domain" description="VASt" evidence="7">
    <location>
        <begin position="599"/>
        <end position="785"/>
    </location>
</feature>
<dbReference type="AlphaFoldDB" id="A0A4E0QZ50"/>
<evidence type="ECO:0000256" key="1">
    <source>
        <dbReference type="ARBA" id="ARBA00004167"/>
    </source>
</evidence>
<keyword evidence="2 6" id="KW-0812">Transmembrane</keyword>
<dbReference type="EMBL" id="JXXN02004569">
    <property type="protein sequence ID" value="THD20485.1"/>
    <property type="molecule type" value="Genomic_DNA"/>
</dbReference>
<name>A0A4E0QZ50_FASHE</name>
<dbReference type="Proteomes" id="UP000230066">
    <property type="component" value="Unassembled WGS sequence"/>
</dbReference>
<evidence type="ECO:0000256" key="6">
    <source>
        <dbReference type="SAM" id="Phobius"/>
    </source>
</evidence>
<gene>
    <name evidence="8" type="ORF">D915_008752</name>
</gene>
<dbReference type="GO" id="GO:0005886">
    <property type="term" value="C:plasma membrane"/>
    <property type="evidence" value="ECO:0007669"/>
    <property type="project" value="TreeGrafter"/>
</dbReference>
<proteinExistence type="predicted"/>
<protein>
    <submittedName>
        <fullName evidence="8">GRAM domain-containing protein 1A</fullName>
    </submittedName>
</protein>
<comment type="subcellular location">
    <subcellularLocation>
        <location evidence="1">Membrane</location>
        <topology evidence="1">Single-pass membrane protein</topology>
    </subcellularLocation>
</comment>
<dbReference type="Pfam" id="PF16016">
    <property type="entry name" value="VASt"/>
    <property type="match status" value="1"/>
</dbReference>
<dbReference type="InterPro" id="IPR011993">
    <property type="entry name" value="PH-like_dom_sf"/>
</dbReference>
<evidence type="ECO:0000256" key="4">
    <source>
        <dbReference type="ARBA" id="ARBA00023136"/>
    </source>
</evidence>
<dbReference type="PROSITE" id="PS51778">
    <property type="entry name" value="VAST"/>
    <property type="match status" value="1"/>
</dbReference>
<dbReference type="GO" id="GO:0140268">
    <property type="term" value="C:endoplasmic reticulum-plasma membrane contact site"/>
    <property type="evidence" value="ECO:0007669"/>
    <property type="project" value="TreeGrafter"/>
</dbReference>
<dbReference type="InterPro" id="IPR004182">
    <property type="entry name" value="GRAM"/>
</dbReference>
<dbReference type="InterPro" id="IPR031968">
    <property type="entry name" value="VASt"/>
</dbReference>
<sequence length="1041" mass="115335">MCEVLPVDQPKQSSYSLTDIESTPSSLDFCAAEDQMVSFQCGEPVELQDPCPISLTEEDSPSAFILEEKRNIYTPSKKDEHKREKPLELCSNSCDLMHRECSAPVLCSDTQVASLSEQGISFEDISPFGKQELSSLTARSGECSLTPDIILSPCGPSSSESSSSKPSSFSAFSRLAQKLSQDYLYGASAHVAHRCNTVSDELSLVPFQRGESVSISTSYSPRRFTSWYYSLTASYKTKLDQFRRIFRGTPVDTDRLLVDYSCALSKNNHGLLLQGRMYVTENWICFYSKILYEQKIYLAVKEIIGITKEKTARVIPNAIQIMYSKNHERFFFTSFASRERTFAILRKVWENCRNHQSFLQANQTMSIEEIMQQVREIYGDDSLAMLEDEDTDADPDLIQSSSAGRFGNISESSDFYSPLESGNGEQQPASTDAWQSDRGLSDNGFSEPRVRSSADDADDDERRTDSAPIERPHSALENPIGLSFSAPVESKGLLNEYSSLNFETTSLLQNRRRSRLRDQPDIGESIHTEPEFGAAELRTSSQTVKPERKKRSKKRRSHSNVPEPQSDLHKALSLSKSTKQLSEVDDPDFPVDCSPGHDHPGLLYADTEVPLSVDALFACIFTDSEFFDRLSTSRKTFDMVQSSWPPFNWSSLDQESSGAELAGNIERTICYTLTLRQRMGPRTCTAVEQQTLHVSESQPGRRYVVDAKVTNQAVPLCNCFCVVSRYCLLRTGRLTSRLRVYSRVVYEKPVFFGAKSIIENTCKSGLTDFFTALTSHLNDLSVGLSDEDRLTGGYLAARSTNTAISHEGMTKRGSKVREKFKEDNKLVTTRGRTNGSAIRRPSVVGELREPGHVVALSGSSSSSPVHGVPGKVPVGSGGSSAFLSPSHSKQNADLFQFILSPDRAWLLLAVIGLLLCLFLSMVYSRLVALEQLARHLSIPQPGPADQSESSGFQPELLLTPTGFQLSESTRNRIRSIKDITQGMSQTLIQMQQVMTKVQQSLEILESTYPVLGPKTNAEATASAIPSDCGQSSLPGVSCPVS</sequence>
<feature type="compositionally biased region" description="Basic residues" evidence="5">
    <location>
        <begin position="547"/>
        <end position="558"/>
    </location>
</feature>
<dbReference type="CDD" id="cd13220">
    <property type="entry name" value="PH-GRAM_GRAMDC"/>
    <property type="match status" value="1"/>
</dbReference>
<evidence type="ECO:0000313" key="9">
    <source>
        <dbReference type="Proteomes" id="UP000230066"/>
    </source>
</evidence>
<dbReference type="PANTHER" id="PTHR23319:SF4">
    <property type="entry name" value="GRAM DOMAIN CONTAINING 1B, ISOFORM E"/>
    <property type="match status" value="1"/>
</dbReference>
<feature type="transmembrane region" description="Helical" evidence="6">
    <location>
        <begin position="904"/>
        <end position="924"/>
    </location>
</feature>
<dbReference type="GO" id="GO:0032934">
    <property type="term" value="F:sterol binding"/>
    <property type="evidence" value="ECO:0007669"/>
    <property type="project" value="TreeGrafter"/>
</dbReference>
<feature type="compositionally biased region" description="Polar residues" evidence="5">
    <location>
        <begin position="398"/>
        <end position="415"/>
    </location>
</feature>
<feature type="region of interest" description="Disordered" evidence="5">
    <location>
        <begin position="393"/>
        <end position="480"/>
    </location>
</feature>
<comment type="caution">
    <text evidence="8">The sequence shown here is derived from an EMBL/GenBank/DDBJ whole genome shotgun (WGS) entry which is preliminary data.</text>
</comment>
<evidence type="ECO:0000313" key="8">
    <source>
        <dbReference type="EMBL" id="THD20485.1"/>
    </source>
</evidence>
<accession>A0A4E0QZ50</accession>
<feature type="compositionally biased region" description="Basic and acidic residues" evidence="5">
    <location>
        <begin position="516"/>
        <end position="530"/>
    </location>
</feature>
<dbReference type="Pfam" id="PF02893">
    <property type="entry name" value="GRAM"/>
    <property type="match status" value="1"/>
</dbReference>
<keyword evidence="4 6" id="KW-0472">Membrane</keyword>
<evidence type="ECO:0000256" key="5">
    <source>
        <dbReference type="SAM" id="MobiDB-lite"/>
    </source>
</evidence>
<dbReference type="Gene3D" id="2.30.29.30">
    <property type="entry name" value="Pleckstrin-homology domain (PH domain)/Phosphotyrosine-binding domain (PTB)"/>
    <property type="match status" value="1"/>
</dbReference>
<feature type="region of interest" description="Disordered" evidence="5">
    <location>
        <begin position="1022"/>
        <end position="1041"/>
    </location>
</feature>
<feature type="compositionally biased region" description="Polar residues" evidence="5">
    <location>
        <begin position="423"/>
        <end position="434"/>
    </location>
</feature>
<keyword evidence="9" id="KW-1185">Reference proteome</keyword>
<feature type="region of interest" description="Disordered" evidence="5">
    <location>
        <begin position="509"/>
        <end position="571"/>
    </location>
</feature>
<feature type="compositionally biased region" description="Basic and acidic residues" evidence="5">
    <location>
        <begin position="448"/>
        <end position="474"/>
    </location>
</feature>
<dbReference type="GO" id="GO:0032366">
    <property type="term" value="P:intracellular sterol transport"/>
    <property type="evidence" value="ECO:0007669"/>
    <property type="project" value="TreeGrafter"/>
</dbReference>
<dbReference type="InterPro" id="IPR051482">
    <property type="entry name" value="Cholesterol_transport"/>
</dbReference>
<dbReference type="GO" id="GO:0005789">
    <property type="term" value="C:endoplasmic reticulum membrane"/>
    <property type="evidence" value="ECO:0007669"/>
    <property type="project" value="UniProtKB-ARBA"/>
</dbReference>
<feature type="compositionally biased region" description="Polar residues" evidence="5">
    <location>
        <begin position="1028"/>
        <end position="1041"/>
    </location>
</feature>
<organism evidence="8 9">
    <name type="scientific">Fasciola hepatica</name>
    <name type="common">Liver fluke</name>
    <dbReference type="NCBI Taxonomy" id="6192"/>
    <lineage>
        <taxon>Eukaryota</taxon>
        <taxon>Metazoa</taxon>
        <taxon>Spiralia</taxon>
        <taxon>Lophotrochozoa</taxon>
        <taxon>Platyhelminthes</taxon>
        <taxon>Trematoda</taxon>
        <taxon>Digenea</taxon>
        <taxon>Plagiorchiida</taxon>
        <taxon>Echinostomata</taxon>
        <taxon>Echinostomatoidea</taxon>
        <taxon>Fasciolidae</taxon>
        <taxon>Fasciola</taxon>
    </lineage>
</organism>
<dbReference type="PANTHER" id="PTHR23319">
    <property type="entry name" value="GRAM DOMAIN CONTAINING 1B, ISOFORM E"/>
    <property type="match status" value="1"/>
</dbReference>
<evidence type="ECO:0000256" key="3">
    <source>
        <dbReference type="ARBA" id="ARBA00022989"/>
    </source>
</evidence>
<keyword evidence="3 6" id="KW-1133">Transmembrane helix</keyword>
<reference evidence="8" key="1">
    <citation type="submission" date="2019-03" db="EMBL/GenBank/DDBJ databases">
        <title>Improved annotation for the trematode Fasciola hepatica.</title>
        <authorList>
            <person name="Choi Y.-J."/>
            <person name="Martin J."/>
            <person name="Mitreva M."/>
        </authorList>
    </citation>
    <scope>NUCLEOTIDE SEQUENCE [LARGE SCALE GENOMIC DNA]</scope>
</reference>
<dbReference type="GO" id="GO:0120015">
    <property type="term" value="F:sterol transfer activity"/>
    <property type="evidence" value="ECO:0007669"/>
    <property type="project" value="TreeGrafter"/>
</dbReference>
<evidence type="ECO:0000256" key="2">
    <source>
        <dbReference type="ARBA" id="ARBA00022692"/>
    </source>
</evidence>
<evidence type="ECO:0000259" key="7">
    <source>
        <dbReference type="PROSITE" id="PS51778"/>
    </source>
</evidence>